<organism evidence="1 2">
    <name type="scientific">Solanum commersonii</name>
    <name type="common">Commerson's wild potato</name>
    <name type="synonym">Commerson's nightshade</name>
    <dbReference type="NCBI Taxonomy" id="4109"/>
    <lineage>
        <taxon>Eukaryota</taxon>
        <taxon>Viridiplantae</taxon>
        <taxon>Streptophyta</taxon>
        <taxon>Embryophyta</taxon>
        <taxon>Tracheophyta</taxon>
        <taxon>Spermatophyta</taxon>
        <taxon>Magnoliopsida</taxon>
        <taxon>eudicotyledons</taxon>
        <taxon>Gunneridae</taxon>
        <taxon>Pentapetalae</taxon>
        <taxon>asterids</taxon>
        <taxon>lamiids</taxon>
        <taxon>Solanales</taxon>
        <taxon>Solanaceae</taxon>
        <taxon>Solanoideae</taxon>
        <taxon>Solaneae</taxon>
        <taxon>Solanum</taxon>
    </lineage>
</organism>
<sequence>MGGEESSRPTSNFLELKPFESSRFYNKCLKICVAEDHSAQLVGITDTLGYPPSSRFHRLLTLAFSLFARLLQFITTLTFPFKDQHTGTKDNFQANWRFFNWAQ</sequence>
<keyword evidence="2" id="KW-1185">Reference proteome</keyword>
<accession>A0A9J5WYH4</accession>
<gene>
    <name evidence="1" type="ORF">H5410_051050</name>
</gene>
<dbReference type="Proteomes" id="UP000824120">
    <property type="component" value="Chromosome 10"/>
</dbReference>
<evidence type="ECO:0000313" key="2">
    <source>
        <dbReference type="Proteomes" id="UP000824120"/>
    </source>
</evidence>
<dbReference type="AlphaFoldDB" id="A0A9J5WYH4"/>
<proteinExistence type="predicted"/>
<comment type="caution">
    <text evidence="1">The sequence shown here is derived from an EMBL/GenBank/DDBJ whole genome shotgun (WGS) entry which is preliminary data.</text>
</comment>
<name>A0A9J5WYH4_SOLCO</name>
<evidence type="ECO:0000313" key="1">
    <source>
        <dbReference type="EMBL" id="KAG5580423.1"/>
    </source>
</evidence>
<dbReference type="EMBL" id="JACXVP010000010">
    <property type="protein sequence ID" value="KAG5580423.1"/>
    <property type="molecule type" value="Genomic_DNA"/>
</dbReference>
<protein>
    <submittedName>
        <fullName evidence="1">Uncharacterized protein</fullName>
    </submittedName>
</protein>
<reference evidence="1 2" key="1">
    <citation type="submission" date="2020-09" db="EMBL/GenBank/DDBJ databases">
        <title>De no assembly of potato wild relative species, Solanum commersonii.</title>
        <authorList>
            <person name="Cho K."/>
        </authorList>
    </citation>
    <scope>NUCLEOTIDE SEQUENCE [LARGE SCALE GENOMIC DNA]</scope>
    <source>
        <strain evidence="1">LZ3.2</strain>
        <tissue evidence="1">Leaf</tissue>
    </source>
</reference>